<accession>A0A558RAP7</accession>
<sequence>MRDLDTVFPRLAGSSFRARFKLGPKERAYLETRGMPVVLDHAADFIAKRLAPASPVNDGKQTPMRGHPAFIAQHATATCCRSCLAKWHGIAKGRALTPVEQAYVVAAIARWLGHGLG</sequence>
<gene>
    <name evidence="1" type="ORF">FOY91_04260</name>
</gene>
<dbReference type="AlphaFoldDB" id="A0A558RAP7"/>
<evidence type="ECO:0000313" key="2">
    <source>
        <dbReference type="Proteomes" id="UP000318681"/>
    </source>
</evidence>
<dbReference type="RefSeq" id="WP_145148482.1">
    <property type="nucleotide sequence ID" value="NZ_VNIM01000010.1"/>
</dbReference>
<keyword evidence="2" id="KW-1185">Reference proteome</keyword>
<dbReference type="Pfam" id="PF13811">
    <property type="entry name" value="DUF4186"/>
    <property type="match status" value="1"/>
</dbReference>
<dbReference type="InterPro" id="IPR020378">
    <property type="entry name" value="DUF4186"/>
</dbReference>
<name>A0A558RAP7_9SPHN</name>
<dbReference type="Proteomes" id="UP000318681">
    <property type="component" value="Unassembled WGS sequence"/>
</dbReference>
<dbReference type="OrthoDB" id="3781311at2"/>
<comment type="caution">
    <text evidence="1">The sequence shown here is derived from an EMBL/GenBank/DDBJ whole genome shotgun (WGS) entry which is preliminary data.</text>
</comment>
<evidence type="ECO:0000313" key="1">
    <source>
        <dbReference type="EMBL" id="TVV76444.1"/>
    </source>
</evidence>
<protein>
    <submittedName>
        <fullName evidence="1">DUF4186 domain-containing protein</fullName>
    </submittedName>
</protein>
<reference evidence="1 2" key="1">
    <citation type="submission" date="2019-07" db="EMBL/GenBank/DDBJ databases">
        <title>Sphingomonas solaris sp. nov., isolated from a solar panel from Boston, Massachusetts.</title>
        <authorList>
            <person name="Tanner K."/>
            <person name="Pascual J."/>
            <person name="Mancuso C."/>
            <person name="Pereto J."/>
            <person name="Khalil A."/>
            <person name="Vilanova C."/>
        </authorList>
    </citation>
    <scope>NUCLEOTIDE SEQUENCE [LARGE SCALE GENOMIC DNA]</scope>
    <source>
        <strain evidence="1 2">R4DWN</strain>
    </source>
</reference>
<dbReference type="EMBL" id="VNIM01000010">
    <property type="protein sequence ID" value="TVV76444.1"/>
    <property type="molecule type" value="Genomic_DNA"/>
</dbReference>
<proteinExistence type="predicted"/>
<organism evidence="1 2">
    <name type="scientific">Alterirhizorhabdus solaris</name>
    <dbReference type="NCBI Taxonomy" id="2529389"/>
    <lineage>
        <taxon>Bacteria</taxon>
        <taxon>Pseudomonadati</taxon>
        <taxon>Pseudomonadota</taxon>
        <taxon>Alphaproteobacteria</taxon>
        <taxon>Sphingomonadales</taxon>
        <taxon>Rhizorhabdaceae</taxon>
        <taxon>Alterirhizorhabdus</taxon>
    </lineage>
</organism>